<gene>
    <name evidence="1" type="ORF">LTR37_015303</name>
</gene>
<sequence>MSSSMNQSDLESFHSHLGQSKRILALLGAGLSASSGLPTFRGAGGLWRTHDSISLATPEAFEEDPGLPNPAHYALAELARKMPGFMTLSQNVDGLSQRASHPPEQLQLLHGTLFELKCTNEDCDYRETNFTDPVVPALEIPTGSMDPRSDEARKEASKQLQAQAGGKGEDLDISDANVPIPSLTAADLPHCPKCKTNLLRPGVVWFGEALPRDVLDTVDDFLEARTEDGRPEKIDLIMVIGTSAQVTPAASYIDFARAKGAMVCVVNMDTNDAPSSGWREGDWLFQGDAAILVPELLKPVTGDVTPKI</sequence>
<organism evidence="1 2">
    <name type="scientific">Vermiconidia calcicola</name>
    <dbReference type="NCBI Taxonomy" id="1690605"/>
    <lineage>
        <taxon>Eukaryota</taxon>
        <taxon>Fungi</taxon>
        <taxon>Dikarya</taxon>
        <taxon>Ascomycota</taxon>
        <taxon>Pezizomycotina</taxon>
        <taxon>Dothideomycetes</taxon>
        <taxon>Dothideomycetidae</taxon>
        <taxon>Mycosphaerellales</taxon>
        <taxon>Extremaceae</taxon>
        <taxon>Vermiconidia</taxon>
    </lineage>
</organism>
<evidence type="ECO:0000313" key="1">
    <source>
        <dbReference type="EMBL" id="KAK3701783.1"/>
    </source>
</evidence>
<proteinExistence type="predicted"/>
<dbReference type="Proteomes" id="UP001281147">
    <property type="component" value="Unassembled WGS sequence"/>
</dbReference>
<comment type="caution">
    <text evidence="1">The sequence shown here is derived from an EMBL/GenBank/DDBJ whole genome shotgun (WGS) entry which is preliminary data.</text>
</comment>
<dbReference type="EMBL" id="JAUTXU010000169">
    <property type="protein sequence ID" value="KAK3701783.1"/>
    <property type="molecule type" value="Genomic_DNA"/>
</dbReference>
<keyword evidence="2" id="KW-1185">Reference proteome</keyword>
<accession>A0ACC3MTZ3</accession>
<name>A0ACC3MTZ3_9PEZI</name>
<evidence type="ECO:0000313" key="2">
    <source>
        <dbReference type="Proteomes" id="UP001281147"/>
    </source>
</evidence>
<protein>
    <submittedName>
        <fullName evidence="1">Uncharacterized protein</fullName>
    </submittedName>
</protein>
<reference evidence="1" key="1">
    <citation type="submission" date="2023-07" db="EMBL/GenBank/DDBJ databases">
        <title>Black Yeasts Isolated from many extreme environments.</title>
        <authorList>
            <person name="Coleine C."/>
            <person name="Stajich J.E."/>
            <person name="Selbmann L."/>
        </authorList>
    </citation>
    <scope>NUCLEOTIDE SEQUENCE</scope>
    <source>
        <strain evidence="1">CCFEE 5714</strain>
    </source>
</reference>